<protein>
    <submittedName>
        <fullName evidence="2">Universal stress protein</fullName>
    </submittedName>
</protein>
<accession>A0ABX0DEH7</accession>
<sequence length="166" mass="16838">MESRFGIGAVIVGLLPAQDPAVLLCAAELAAATGVRLAGAYVDPASYLIEWDPDGNVDGKSLDPALDPEDDALQAAHELEALLRRAAGACGVEYSFRTLGGDPAMALGRLAAAMSASAIVVGTRRPGVAAGVSELVGGSVARKLFTTQHVPVVVVPRTGVKAAHQG</sequence>
<gene>
    <name evidence="2" type="ORF">G6N77_11730</name>
</gene>
<proteinExistence type="predicted"/>
<feature type="domain" description="UspA" evidence="1">
    <location>
        <begin position="19"/>
        <end position="156"/>
    </location>
</feature>
<dbReference type="Proteomes" id="UP000479226">
    <property type="component" value="Unassembled WGS sequence"/>
</dbReference>
<evidence type="ECO:0000259" key="1">
    <source>
        <dbReference type="Pfam" id="PF00582"/>
    </source>
</evidence>
<dbReference type="InterPro" id="IPR014729">
    <property type="entry name" value="Rossmann-like_a/b/a_fold"/>
</dbReference>
<dbReference type="EMBL" id="JAAKZI010000019">
    <property type="protein sequence ID" value="NGN84126.1"/>
    <property type="molecule type" value="Genomic_DNA"/>
</dbReference>
<name>A0ABX0DEH7_9MICC</name>
<organism evidence="2 3">
    <name type="scientific">Arthrobacter silviterrae</name>
    <dbReference type="NCBI Taxonomy" id="2026658"/>
    <lineage>
        <taxon>Bacteria</taxon>
        <taxon>Bacillati</taxon>
        <taxon>Actinomycetota</taxon>
        <taxon>Actinomycetes</taxon>
        <taxon>Micrococcales</taxon>
        <taxon>Micrococcaceae</taxon>
        <taxon>Arthrobacter</taxon>
    </lineage>
</organism>
<dbReference type="CDD" id="cd00293">
    <property type="entry name" value="USP-like"/>
    <property type="match status" value="1"/>
</dbReference>
<dbReference type="Pfam" id="PF00582">
    <property type="entry name" value="Usp"/>
    <property type="match status" value="1"/>
</dbReference>
<evidence type="ECO:0000313" key="2">
    <source>
        <dbReference type="EMBL" id="NGN84126.1"/>
    </source>
</evidence>
<dbReference type="Gene3D" id="3.40.50.620">
    <property type="entry name" value="HUPs"/>
    <property type="match status" value="1"/>
</dbReference>
<reference evidence="2 3" key="1">
    <citation type="submission" date="2020-02" db="EMBL/GenBank/DDBJ databases">
        <title>Genome sequence of the type strain DSM 27180 of Arthrobacter silviterrae.</title>
        <authorList>
            <person name="Gao J."/>
            <person name="Sun J."/>
        </authorList>
    </citation>
    <scope>NUCLEOTIDE SEQUENCE [LARGE SCALE GENOMIC DNA]</scope>
    <source>
        <strain evidence="2 3">DSM 27180</strain>
    </source>
</reference>
<keyword evidence="3" id="KW-1185">Reference proteome</keyword>
<evidence type="ECO:0000313" key="3">
    <source>
        <dbReference type="Proteomes" id="UP000479226"/>
    </source>
</evidence>
<dbReference type="RefSeq" id="WP_165182352.1">
    <property type="nucleotide sequence ID" value="NZ_JAAKZI010000019.1"/>
</dbReference>
<comment type="caution">
    <text evidence="2">The sequence shown here is derived from an EMBL/GenBank/DDBJ whole genome shotgun (WGS) entry which is preliminary data.</text>
</comment>
<dbReference type="SUPFAM" id="SSF52402">
    <property type="entry name" value="Adenine nucleotide alpha hydrolases-like"/>
    <property type="match status" value="1"/>
</dbReference>
<dbReference type="InterPro" id="IPR006016">
    <property type="entry name" value="UspA"/>
</dbReference>